<dbReference type="Proteomes" id="UP000070328">
    <property type="component" value="Unassembled WGS sequence"/>
</dbReference>
<sequence>MAGATVEPQAIRTRQSYRPGLRVRRCGRQDFERFNQELARGSHLCVGSGAVGKVEIECKYHWRKAQWGVLGPNRHPAGIVYIDMTIIHAPGHILSNATVLITLSEQDASVLEAGRRRTPRHVRTSLESDYAVQLTEFFGPQSLTGPKIVTSEVKEKAFEPTLGAGGFFEIGGMGTRHSVTRELVDSWTFKGTVKRAKNGEGFRSLEWELNESEIDSNTFRKHIFHTGFAFEHSGRPITMCVEVEGRLKSKMRQSKHKLLRFCSRSGDTDKSTTTEIDLSSAISVCKKQLDSIAHGLNMAMQKENHDTTPVEMPPPIPATFEEVNPSTEILSDKSDEVDDSGVDVLTQYLHQPATVEIEHEVSPVENESEFSTGDETLVNEGGDSSVLDKSIRSLGIVTAQHVFKVSEVVALALLNWVLIMAKLVGSGQQLRPSTKPIFTEKVGVSPEYRHKAPSQESWDVEIDAEYTKPSQHLLSAKPVASISDGLPQMMASLLNEKKIPERIQMQRRGSI</sequence>
<accession>A0A135SDR7</accession>
<name>A0A135SDR7_9PEZI</name>
<dbReference type="OrthoDB" id="3922785at2759"/>
<proteinExistence type="predicted"/>
<evidence type="ECO:0000313" key="1">
    <source>
        <dbReference type="EMBL" id="KXH34048.1"/>
    </source>
</evidence>
<dbReference type="AlphaFoldDB" id="A0A135SDR7"/>
<organism evidence="1 2">
    <name type="scientific">Colletotrichum simmondsii</name>
    <dbReference type="NCBI Taxonomy" id="703756"/>
    <lineage>
        <taxon>Eukaryota</taxon>
        <taxon>Fungi</taxon>
        <taxon>Dikarya</taxon>
        <taxon>Ascomycota</taxon>
        <taxon>Pezizomycotina</taxon>
        <taxon>Sordariomycetes</taxon>
        <taxon>Hypocreomycetidae</taxon>
        <taxon>Glomerellales</taxon>
        <taxon>Glomerellaceae</taxon>
        <taxon>Colletotrichum</taxon>
        <taxon>Colletotrichum acutatum species complex</taxon>
    </lineage>
</organism>
<comment type="caution">
    <text evidence="1">The sequence shown here is derived from an EMBL/GenBank/DDBJ whole genome shotgun (WGS) entry which is preliminary data.</text>
</comment>
<dbReference type="EMBL" id="JFBX01000594">
    <property type="protein sequence ID" value="KXH34048.1"/>
    <property type="molecule type" value="Genomic_DNA"/>
</dbReference>
<reference evidence="1 2" key="1">
    <citation type="submission" date="2014-02" db="EMBL/GenBank/DDBJ databases">
        <title>The genome sequence of Colletotrichum simmondsii CBS122122.</title>
        <authorList>
            <person name="Baroncelli R."/>
            <person name="Thon M.R."/>
        </authorList>
    </citation>
    <scope>NUCLEOTIDE SEQUENCE [LARGE SCALE GENOMIC DNA]</scope>
    <source>
        <strain evidence="1 2">CBS122122</strain>
    </source>
</reference>
<gene>
    <name evidence="1" type="ORF">CSIM01_02383</name>
</gene>
<evidence type="ECO:0000313" key="2">
    <source>
        <dbReference type="Proteomes" id="UP000070328"/>
    </source>
</evidence>
<protein>
    <submittedName>
        <fullName evidence="1">Uncharacterized protein</fullName>
    </submittedName>
</protein>
<keyword evidence="2" id="KW-1185">Reference proteome</keyword>